<dbReference type="Proteomes" id="UP001163324">
    <property type="component" value="Chromosome 1"/>
</dbReference>
<keyword evidence="2" id="KW-1185">Reference proteome</keyword>
<gene>
    <name evidence="1" type="ORF">N3K66_000730</name>
</gene>
<comment type="caution">
    <text evidence="1">The sequence shown here is derived from an EMBL/GenBank/DDBJ whole genome shotgun (WGS) entry which is preliminary data.</text>
</comment>
<dbReference type="EMBL" id="CM047940">
    <property type="protein sequence ID" value="KAI9904201.1"/>
    <property type="molecule type" value="Genomic_DNA"/>
</dbReference>
<organism evidence="1 2">
    <name type="scientific">Trichothecium roseum</name>
    <dbReference type="NCBI Taxonomy" id="47278"/>
    <lineage>
        <taxon>Eukaryota</taxon>
        <taxon>Fungi</taxon>
        <taxon>Dikarya</taxon>
        <taxon>Ascomycota</taxon>
        <taxon>Pezizomycotina</taxon>
        <taxon>Sordariomycetes</taxon>
        <taxon>Hypocreomycetidae</taxon>
        <taxon>Hypocreales</taxon>
        <taxon>Hypocreales incertae sedis</taxon>
        <taxon>Trichothecium</taxon>
    </lineage>
</organism>
<accession>A0ACC0VCQ0</accession>
<evidence type="ECO:0000313" key="1">
    <source>
        <dbReference type="EMBL" id="KAI9904201.1"/>
    </source>
</evidence>
<sequence length="229" mass="24838">MPSGAPPEGPPENLKERLRATYDVIAPKYNDWTARHHHYRLRYLEALTGACPKLVDQGASPRVVELGCGQGEPFLSTLLSGAGAGATAVANDMSGVQLDLARRNLAAHAGRVEFAEGDMESLDFPEGSVTAVAALYSVLHLPAARQGEMMARAARWLEPGGCLLLNVPVQATAHAVMDGWLHEDGWVYFSGLGREATADRLRELGLRVVVDNVESDEQESFVWFIAEKM</sequence>
<name>A0ACC0VCQ0_9HYPO</name>
<evidence type="ECO:0000313" key="2">
    <source>
        <dbReference type="Proteomes" id="UP001163324"/>
    </source>
</evidence>
<proteinExistence type="predicted"/>
<reference evidence="1" key="1">
    <citation type="submission" date="2022-10" db="EMBL/GenBank/DDBJ databases">
        <title>Complete Genome of Trichothecium roseum strain YXFP-22015, a Plant Pathogen Isolated from Citrus.</title>
        <authorList>
            <person name="Wang Y."/>
            <person name="Zhu L."/>
        </authorList>
    </citation>
    <scope>NUCLEOTIDE SEQUENCE</scope>
    <source>
        <strain evidence="1">YXFP-22015</strain>
    </source>
</reference>
<protein>
    <submittedName>
        <fullName evidence="1">Uncharacterized protein</fullName>
    </submittedName>
</protein>